<dbReference type="HOGENOM" id="CLU_120935_0_0_10"/>
<sequence length="196" mass="20669">MKRDNCVRMFLAAALAVGLVSCGGAAGPQTVTGVVVDASMNNIMVRTDAGDTVDISTMDTDPAKVPGVLIDDSVRVVCAGKDVDGVKVLTAQELTVTVHSPYYYIQGTWFEPNPIKASEMQGVTLEADGSAVSVGMATLQFKNWSLADGKVMLTAESIGNGVNAETTDTLQVVKLDADSLVLAQNGQVVWRFGRKK</sequence>
<evidence type="ECO:0000256" key="1">
    <source>
        <dbReference type="SAM" id="SignalP"/>
    </source>
</evidence>
<dbReference type="PROSITE" id="PS51257">
    <property type="entry name" value="PROKAR_LIPOPROTEIN"/>
    <property type="match status" value="1"/>
</dbReference>
<protein>
    <recommendedName>
        <fullName evidence="2">Lipocalin-like domain-containing protein</fullName>
    </recommendedName>
</protein>
<dbReference type="AlphaFoldDB" id="G5H6P7"/>
<dbReference type="OrthoDB" id="199694at2"/>
<keyword evidence="4" id="KW-1185">Reference proteome</keyword>
<name>G5H6P7_9BACT</name>
<evidence type="ECO:0000259" key="2">
    <source>
        <dbReference type="Pfam" id="PF12702"/>
    </source>
</evidence>
<dbReference type="Proteomes" id="UP000006008">
    <property type="component" value="Unassembled WGS sequence"/>
</dbReference>
<dbReference type="InterPro" id="IPR024311">
    <property type="entry name" value="Lipocalin-like"/>
</dbReference>
<feature type="chain" id="PRO_5003477813" description="Lipocalin-like domain-containing protein" evidence="1">
    <location>
        <begin position="27"/>
        <end position="196"/>
    </location>
</feature>
<dbReference type="PATRIC" id="fig|742725.3.peg.659"/>
<dbReference type="eggNOG" id="ENOG5033W4D">
    <property type="taxonomic scope" value="Bacteria"/>
</dbReference>
<dbReference type="Pfam" id="PF12702">
    <property type="entry name" value="Lipocalin_3"/>
    <property type="match status" value="1"/>
</dbReference>
<organism evidence="3 4">
    <name type="scientific">Alistipes indistinctus YIT 12060</name>
    <dbReference type="NCBI Taxonomy" id="742725"/>
    <lineage>
        <taxon>Bacteria</taxon>
        <taxon>Pseudomonadati</taxon>
        <taxon>Bacteroidota</taxon>
        <taxon>Bacteroidia</taxon>
        <taxon>Bacteroidales</taxon>
        <taxon>Rikenellaceae</taxon>
        <taxon>Alistipes</taxon>
    </lineage>
</organism>
<dbReference type="EMBL" id="ADLD01000008">
    <property type="protein sequence ID" value="EHB92894.1"/>
    <property type="molecule type" value="Genomic_DNA"/>
</dbReference>
<accession>G5H6P7</accession>
<dbReference type="GeneID" id="92816380"/>
<dbReference type="Gene3D" id="2.40.128.280">
    <property type="match status" value="1"/>
</dbReference>
<dbReference type="RefSeq" id="WP_009133413.1">
    <property type="nucleotide sequence ID" value="NZ_CP102250.1"/>
</dbReference>
<evidence type="ECO:0000313" key="4">
    <source>
        <dbReference type="Proteomes" id="UP000006008"/>
    </source>
</evidence>
<gene>
    <name evidence="3" type="ORF">HMPREF9450_00607</name>
</gene>
<feature type="signal peptide" evidence="1">
    <location>
        <begin position="1"/>
        <end position="26"/>
    </location>
</feature>
<feature type="domain" description="Lipocalin-like" evidence="2">
    <location>
        <begin position="105"/>
        <end position="188"/>
    </location>
</feature>
<proteinExistence type="predicted"/>
<evidence type="ECO:0000313" key="3">
    <source>
        <dbReference type="EMBL" id="EHB92894.1"/>
    </source>
</evidence>
<keyword evidence="1" id="KW-0732">Signal</keyword>
<dbReference type="STRING" id="742725.HMPREF9450_00607"/>
<reference evidence="3 4" key="1">
    <citation type="submission" date="2011-08" db="EMBL/GenBank/DDBJ databases">
        <title>The Genome Sequence of Alistipes indistinctus YIT 12060.</title>
        <authorList>
            <consortium name="The Broad Institute Genome Sequencing Platform"/>
            <person name="Earl A."/>
            <person name="Ward D."/>
            <person name="Feldgarden M."/>
            <person name="Gevers D."/>
            <person name="Morotomi M."/>
            <person name="Young S.K."/>
            <person name="Zeng Q."/>
            <person name="Gargeya S."/>
            <person name="Fitzgerald M."/>
            <person name="Haas B."/>
            <person name="Abouelleil A."/>
            <person name="Alvarado L."/>
            <person name="Arachchi H.M."/>
            <person name="Berlin A."/>
            <person name="Brown A."/>
            <person name="Chapman S.B."/>
            <person name="Chen Z."/>
            <person name="Dunbar C."/>
            <person name="Freedman E."/>
            <person name="Gearin G."/>
            <person name="Gellesch M."/>
            <person name="Goldberg J."/>
            <person name="Griggs A."/>
            <person name="Gujja S."/>
            <person name="Heiman D."/>
            <person name="Howarth C."/>
            <person name="Larson L."/>
            <person name="Lui A."/>
            <person name="MacDonald P.J.P."/>
            <person name="Montmayeur A."/>
            <person name="Murphy C."/>
            <person name="Neiman D."/>
            <person name="Pearson M."/>
            <person name="Priest M."/>
            <person name="Roberts A."/>
            <person name="Saif S."/>
            <person name="Shea T."/>
            <person name="Shenoy N."/>
            <person name="Sisk P."/>
            <person name="Stolte C."/>
            <person name="Sykes S."/>
            <person name="Wortman J."/>
            <person name="Nusbaum C."/>
            <person name="Birren B."/>
        </authorList>
    </citation>
    <scope>NUCLEOTIDE SEQUENCE [LARGE SCALE GENOMIC DNA]</scope>
    <source>
        <strain evidence="3 4">YIT 12060</strain>
    </source>
</reference>
<comment type="caution">
    <text evidence="3">The sequence shown here is derived from an EMBL/GenBank/DDBJ whole genome shotgun (WGS) entry which is preliminary data.</text>
</comment>